<reference evidence="1 2" key="1">
    <citation type="submission" date="2022-10" db="EMBL/GenBank/DDBJ databases">
        <title>Draft genome sequence of Streptomyces sp. YSPA8.</title>
        <authorList>
            <person name="Moriuchi R."/>
            <person name="Dohra H."/>
            <person name="Yamamura H."/>
            <person name="Kodani S."/>
        </authorList>
    </citation>
    <scope>NUCLEOTIDE SEQUENCE [LARGE SCALE GENOMIC DNA]</scope>
    <source>
        <strain evidence="1 2">YSPA8</strain>
    </source>
</reference>
<dbReference type="Proteomes" id="UP001291653">
    <property type="component" value="Unassembled WGS sequence"/>
</dbReference>
<evidence type="ECO:0000313" key="1">
    <source>
        <dbReference type="EMBL" id="GLF93375.1"/>
    </source>
</evidence>
<organism evidence="1 2">
    <name type="scientific">Streptomyces yaizuensis</name>
    <dbReference type="NCBI Taxonomy" id="2989713"/>
    <lineage>
        <taxon>Bacteria</taxon>
        <taxon>Bacillati</taxon>
        <taxon>Actinomycetota</taxon>
        <taxon>Actinomycetes</taxon>
        <taxon>Kitasatosporales</taxon>
        <taxon>Streptomycetaceae</taxon>
        <taxon>Streptomyces</taxon>
    </lineage>
</organism>
<accession>A0ABQ5NSP7</accession>
<dbReference type="InterPro" id="IPR006521">
    <property type="entry name" value="Tail_protein_I"/>
</dbReference>
<name>A0ABQ5NSP7_9ACTN</name>
<protein>
    <submittedName>
        <fullName evidence="1">Tail protein</fullName>
    </submittedName>
</protein>
<comment type="caution">
    <text evidence="1">The sequence shown here is derived from an EMBL/GenBank/DDBJ whole genome shotgun (WGS) entry which is preliminary data.</text>
</comment>
<proteinExistence type="predicted"/>
<gene>
    <name evidence="1" type="ORF">SYYSPA8_03780</name>
</gene>
<dbReference type="NCBIfam" id="TIGR02242">
    <property type="entry name" value="tail_TIGR02242"/>
    <property type="match status" value="1"/>
</dbReference>
<evidence type="ECO:0000313" key="2">
    <source>
        <dbReference type="Proteomes" id="UP001291653"/>
    </source>
</evidence>
<dbReference type="SUPFAM" id="SSF63825">
    <property type="entry name" value="YWTD domain"/>
    <property type="match status" value="1"/>
</dbReference>
<dbReference type="EMBL" id="BSBI01000001">
    <property type="protein sequence ID" value="GLF93375.1"/>
    <property type="molecule type" value="Genomic_DNA"/>
</dbReference>
<dbReference type="InterPro" id="IPR011748">
    <property type="entry name" value="Unchr_phage_tail-like"/>
</dbReference>
<dbReference type="RefSeq" id="WP_323445450.1">
    <property type="nucleotide sequence ID" value="NZ_BSBI01000001.1"/>
</dbReference>
<keyword evidence="2" id="KW-1185">Reference proteome</keyword>
<sequence length="659" mass="70195">MTCTPGPATFRLLDAYIGWDPDTDGGEPATHGIVGLDDPDGIRLAHRGAPEGPGRDALLPWFPDRRLAPGCRPGLWYLLVPGRRPRLLRRDVCAGGWPPVWSPACGPPPLEGPVSVAARGNRVAVVEPGRVRVWDREGERLVTVVTVRGARWAAPAPGGEVLVARRGTTDLRRYGPDGRLRAVVRTGAAGAVAGLRSGPGGSVWVLTDDHGRLRIHRGGRGGPFRQVTVAELAAGLPPGTLVAAGADGFCLREPGPEAPVTSCWTWDGEPRDTPPPVPAPYETSGVLLTRLIDSGIARCRWHRIRLDADVPRGTAVTAEIVVSEDGRYEDADWQRTAPGTADFLADQPPGRFLRLRLRLTGDDSATPVVRRVRLDFPRVTSADLLPPAFREDPAADDFTERFLSLFDATLAQLDRTIERVPALLDPDGVPDRALPWLAGLLGLAYESGWDVPTRRALLAAAPRLYRYRGTPWALREAVRIVFGVAPVIDEAAADRRWARVRAAGAGPEPPERRGEGLGTVRLFGRSAGRFRVGGSALGAAPLRAFGDPDADAVAAHAYRFRLLLPAGAADEGALARLVRRQAPAHTVGSVRTGGSGFVVGSRSTVGVDTAFVPLPPPVLGGARPLRLNRDAVLRPGPRGARRGVGVGVVAAVGVHTRMS</sequence>
<dbReference type="Pfam" id="PF09684">
    <property type="entry name" value="Tail_P2_I"/>
    <property type="match status" value="1"/>
</dbReference>